<keyword evidence="2" id="KW-0720">Serine protease</keyword>
<dbReference type="Pfam" id="PF00089">
    <property type="entry name" value="Trypsin"/>
    <property type="match status" value="1"/>
</dbReference>
<dbReference type="GO" id="GO:0006508">
    <property type="term" value="P:proteolysis"/>
    <property type="evidence" value="ECO:0007669"/>
    <property type="project" value="UniProtKB-KW"/>
</dbReference>
<evidence type="ECO:0000313" key="5">
    <source>
        <dbReference type="Proteomes" id="UP000001070"/>
    </source>
</evidence>
<dbReference type="PROSITE" id="PS50240">
    <property type="entry name" value="TRYPSIN_DOM"/>
    <property type="match status" value="1"/>
</dbReference>
<evidence type="ECO:0000256" key="1">
    <source>
        <dbReference type="ARBA" id="ARBA00023157"/>
    </source>
</evidence>
<name>B4JH20_DROGR</name>
<dbReference type="OrthoDB" id="6339452at2759"/>
<dbReference type="eggNOG" id="KOG3627">
    <property type="taxonomic scope" value="Eukaryota"/>
</dbReference>
<dbReference type="PROSITE" id="PS00134">
    <property type="entry name" value="TRYPSIN_HIS"/>
    <property type="match status" value="1"/>
</dbReference>
<dbReference type="InterPro" id="IPR001254">
    <property type="entry name" value="Trypsin_dom"/>
</dbReference>
<dbReference type="SUPFAM" id="SSF50494">
    <property type="entry name" value="Trypsin-like serine proteases"/>
    <property type="match status" value="1"/>
</dbReference>
<dbReference type="STRING" id="7222.B4JH20"/>
<dbReference type="PhylomeDB" id="B4JH20"/>
<dbReference type="FunFam" id="2.40.10.10:FF:000157">
    <property type="entry name" value="GH18608p"/>
    <property type="match status" value="1"/>
</dbReference>
<dbReference type="PROSITE" id="PS00135">
    <property type="entry name" value="TRYPSIN_SER"/>
    <property type="match status" value="1"/>
</dbReference>
<dbReference type="CDD" id="cd00190">
    <property type="entry name" value="Tryp_SPc"/>
    <property type="match status" value="1"/>
</dbReference>
<proteinExistence type="predicted"/>
<dbReference type="SMART" id="SM00020">
    <property type="entry name" value="Tryp_SPc"/>
    <property type="match status" value="1"/>
</dbReference>
<sequence length="287" mass="32181">MTCTDYKKRIFEKSEDYSYLLPDAPIVRKTIDNCRRYSPLIVGGKPADPKEFPPMARLGHRQEGNTAWFCGGTLISNRFVLTAAHCFDSEDGDVNVVRLGDLDFDSDKDDAAPKDYAVADNIRHPNFTSTELYNDIALVKLAEDVRFDQYKHPACMPFETGQNMDSFIAIGWGSTRLAGQSWSQLLKVKLDRIGDEVCRRVIEESDDYPLGFETSTQMCVGSSESKDTCNGDSGGPILVYHKDYPCMYHIMGITSAGIACGTPKIPSVYTRVHHYLDWIMTVMANNK</sequence>
<evidence type="ECO:0000313" key="4">
    <source>
        <dbReference type="EMBL" id="EDV92711.1"/>
    </source>
</evidence>
<keyword evidence="2" id="KW-0645">Protease</keyword>
<dbReference type="InterPro" id="IPR018114">
    <property type="entry name" value="TRYPSIN_HIS"/>
</dbReference>
<gene>
    <name evidence="4" type="primary">Dgri\GH18680</name>
    <name evidence="4" type="ORF">Dgri_GH18680</name>
</gene>
<dbReference type="InterPro" id="IPR001314">
    <property type="entry name" value="Peptidase_S1A"/>
</dbReference>
<dbReference type="OMA" id="ILVYHKE"/>
<dbReference type="Gene3D" id="2.40.10.10">
    <property type="entry name" value="Trypsin-like serine proteases"/>
    <property type="match status" value="2"/>
</dbReference>
<dbReference type="GO" id="GO:0004252">
    <property type="term" value="F:serine-type endopeptidase activity"/>
    <property type="evidence" value="ECO:0007669"/>
    <property type="project" value="InterPro"/>
</dbReference>
<protein>
    <submittedName>
        <fullName evidence="4">GH18680</fullName>
    </submittedName>
</protein>
<keyword evidence="5" id="KW-1185">Reference proteome</keyword>
<feature type="domain" description="Peptidase S1" evidence="3">
    <location>
        <begin position="41"/>
        <end position="284"/>
    </location>
</feature>
<dbReference type="PANTHER" id="PTHR24252">
    <property type="entry name" value="ACROSIN-RELATED"/>
    <property type="match status" value="1"/>
</dbReference>
<dbReference type="PRINTS" id="PR00722">
    <property type="entry name" value="CHYMOTRYPSIN"/>
</dbReference>
<keyword evidence="2" id="KW-0378">Hydrolase</keyword>
<dbReference type="PANTHER" id="PTHR24252:SF7">
    <property type="entry name" value="HYALIN"/>
    <property type="match status" value="1"/>
</dbReference>
<dbReference type="HOGENOM" id="CLU_006842_0_3_1"/>
<dbReference type="InterPro" id="IPR043504">
    <property type="entry name" value="Peptidase_S1_PA_chymotrypsin"/>
</dbReference>
<dbReference type="InterPro" id="IPR009003">
    <property type="entry name" value="Peptidase_S1_PA"/>
</dbReference>
<evidence type="ECO:0000259" key="3">
    <source>
        <dbReference type="PROSITE" id="PS50240"/>
    </source>
</evidence>
<keyword evidence="1" id="KW-1015">Disulfide bond</keyword>
<accession>B4JH20</accession>
<dbReference type="EMBL" id="CH916369">
    <property type="protein sequence ID" value="EDV92711.1"/>
    <property type="molecule type" value="Genomic_DNA"/>
</dbReference>
<dbReference type="SMR" id="B4JH20"/>
<dbReference type="InParanoid" id="B4JH20"/>
<dbReference type="FunCoup" id="B4JH20">
    <property type="interactions" value="8"/>
</dbReference>
<evidence type="ECO:0000256" key="2">
    <source>
        <dbReference type="RuleBase" id="RU363034"/>
    </source>
</evidence>
<dbReference type="AlphaFoldDB" id="B4JH20"/>
<dbReference type="Proteomes" id="UP000001070">
    <property type="component" value="Unassembled WGS sequence"/>
</dbReference>
<organism evidence="5">
    <name type="scientific">Drosophila grimshawi</name>
    <name type="common">Hawaiian fruit fly</name>
    <name type="synonym">Idiomyia grimshawi</name>
    <dbReference type="NCBI Taxonomy" id="7222"/>
    <lineage>
        <taxon>Eukaryota</taxon>
        <taxon>Metazoa</taxon>
        <taxon>Ecdysozoa</taxon>
        <taxon>Arthropoda</taxon>
        <taxon>Hexapoda</taxon>
        <taxon>Insecta</taxon>
        <taxon>Pterygota</taxon>
        <taxon>Neoptera</taxon>
        <taxon>Endopterygota</taxon>
        <taxon>Diptera</taxon>
        <taxon>Brachycera</taxon>
        <taxon>Muscomorpha</taxon>
        <taxon>Ephydroidea</taxon>
        <taxon>Drosophilidae</taxon>
        <taxon>Drosophila</taxon>
        <taxon>Hawaiian Drosophila</taxon>
    </lineage>
</organism>
<dbReference type="InterPro" id="IPR033116">
    <property type="entry name" value="TRYPSIN_SER"/>
</dbReference>
<dbReference type="MEROPS" id="S01.B26"/>
<reference evidence="4 5" key="1">
    <citation type="journal article" date="2007" name="Nature">
        <title>Evolution of genes and genomes on the Drosophila phylogeny.</title>
        <authorList>
            <consortium name="Drosophila 12 Genomes Consortium"/>
            <person name="Clark A.G."/>
            <person name="Eisen M.B."/>
            <person name="Smith D.R."/>
            <person name="Bergman C.M."/>
            <person name="Oliver B."/>
            <person name="Markow T.A."/>
            <person name="Kaufman T.C."/>
            <person name="Kellis M."/>
            <person name="Gelbart W."/>
            <person name="Iyer V.N."/>
            <person name="Pollard D.A."/>
            <person name="Sackton T.B."/>
            <person name="Larracuente A.M."/>
            <person name="Singh N.D."/>
            <person name="Abad J.P."/>
            <person name="Abt D.N."/>
            <person name="Adryan B."/>
            <person name="Aguade M."/>
            <person name="Akashi H."/>
            <person name="Anderson W.W."/>
            <person name="Aquadro C.F."/>
            <person name="Ardell D.H."/>
            <person name="Arguello R."/>
            <person name="Artieri C.G."/>
            <person name="Barbash D.A."/>
            <person name="Barker D."/>
            <person name="Barsanti P."/>
            <person name="Batterham P."/>
            <person name="Batzoglou S."/>
            <person name="Begun D."/>
            <person name="Bhutkar A."/>
            <person name="Blanco E."/>
            <person name="Bosak S.A."/>
            <person name="Bradley R.K."/>
            <person name="Brand A.D."/>
            <person name="Brent M.R."/>
            <person name="Brooks A.N."/>
            <person name="Brown R.H."/>
            <person name="Butlin R.K."/>
            <person name="Caggese C."/>
            <person name="Calvi B.R."/>
            <person name="Bernardo de Carvalho A."/>
            <person name="Caspi A."/>
            <person name="Castrezana S."/>
            <person name="Celniker S.E."/>
            <person name="Chang J.L."/>
            <person name="Chapple C."/>
            <person name="Chatterji S."/>
            <person name="Chinwalla A."/>
            <person name="Civetta A."/>
            <person name="Clifton S.W."/>
            <person name="Comeron J.M."/>
            <person name="Costello J.C."/>
            <person name="Coyne J.A."/>
            <person name="Daub J."/>
            <person name="David R.G."/>
            <person name="Delcher A.L."/>
            <person name="Delehaunty K."/>
            <person name="Do C.B."/>
            <person name="Ebling H."/>
            <person name="Edwards K."/>
            <person name="Eickbush T."/>
            <person name="Evans J.D."/>
            <person name="Filipski A."/>
            <person name="Findeiss S."/>
            <person name="Freyhult E."/>
            <person name="Fulton L."/>
            <person name="Fulton R."/>
            <person name="Garcia A.C."/>
            <person name="Gardiner A."/>
            <person name="Garfield D.A."/>
            <person name="Garvin B.E."/>
            <person name="Gibson G."/>
            <person name="Gilbert D."/>
            <person name="Gnerre S."/>
            <person name="Godfrey J."/>
            <person name="Good R."/>
            <person name="Gotea V."/>
            <person name="Gravely B."/>
            <person name="Greenberg A.J."/>
            <person name="Griffiths-Jones S."/>
            <person name="Gross S."/>
            <person name="Guigo R."/>
            <person name="Gustafson E.A."/>
            <person name="Haerty W."/>
            <person name="Hahn M.W."/>
            <person name="Halligan D.L."/>
            <person name="Halpern A.L."/>
            <person name="Halter G.M."/>
            <person name="Han M.V."/>
            <person name="Heger A."/>
            <person name="Hillier L."/>
            <person name="Hinrichs A.S."/>
            <person name="Holmes I."/>
            <person name="Hoskins R.A."/>
            <person name="Hubisz M.J."/>
            <person name="Hultmark D."/>
            <person name="Huntley M.A."/>
            <person name="Jaffe D.B."/>
            <person name="Jagadeeshan S."/>
            <person name="Jeck W.R."/>
            <person name="Johnson J."/>
            <person name="Jones C.D."/>
            <person name="Jordan W.C."/>
            <person name="Karpen G.H."/>
            <person name="Kataoka E."/>
            <person name="Keightley P.D."/>
            <person name="Kheradpour P."/>
            <person name="Kirkness E.F."/>
            <person name="Koerich L.B."/>
            <person name="Kristiansen K."/>
            <person name="Kudrna D."/>
            <person name="Kulathinal R.J."/>
            <person name="Kumar S."/>
            <person name="Kwok R."/>
            <person name="Lander E."/>
            <person name="Langley C.H."/>
            <person name="Lapoint R."/>
            <person name="Lazzaro B.P."/>
            <person name="Lee S.J."/>
            <person name="Levesque L."/>
            <person name="Li R."/>
            <person name="Lin C.F."/>
            <person name="Lin M.F."/>
            <person name="Lindblad-Toh K."/>
            <person name="Llopart A."/>
            <person name="Long M."/>
            <person name="Low L."/>
            <person name="Lozovsky E."/>
            <person name="Lu J."/>
            <person name="Luo M."/>
            <person name="Machado C.A."/>
            <person name="Makalowski W."/>
            <person name="Marzo M."/>
            <person name="Matsuda M."/>
            <person name="Matzkin L."/>
            <person name="McAllister B."/>
            <person name="McBride C.S."/>
            <person name="McKernan B."/>
            <person name="McKernan K."/>
            <person name="Mendez-Lago M."/>
            <person name="Minx P."/>
            <person name="Mollenhauer M.U."/>
            <person name="Montooth K."/>
            <person name="Mount S.M."/>
            <person name="Mu X."/>
            <person name="Myers E."/>
            <person name="Negre B."/>
            <person name="Newfeld S."/>
            <person name="Nielsen R."/>
            <person name="Noor M.A."/>
            <person name="O'Grady P."/>
            <person name="Pachter L."/>
            <person name="Papaceit M."/>
            <person name="Parisi M.J."/>
            <person name="Parisi M."/>
            <person name="Parts L."/>
            <person name="Pedersen J.S."/>
            <person name="Pesole G."/>
            <person name="Phillippy A.M."/>
            <person name="Ponting C.P."/>
            <person name="Pop M."/>
            <person name="Porcelli D."/>
            <person name="Powell J.R."/>
            <person name="Prohaska S."/>
            <person name="Pruitt K."/>
            <person name="Puig M."/>
            <person name="Quesneville H."/>
            <person name="Ram K.R."/>
            <person name="Rand D."/>
            <person name="Rasmussen M.D."/>
            <person name="Reed L.K."/>
            <person name="Reenan R."/>
            <person name="Reily A."/>
            <person name="Remington K.A."/>
            <person name="Rieger T.T."/>
            <person name="Ritchie M.G."/>
            <person name="Robin C."/>
            <person name="Rogers Y.H."/>
            <person name="Rohde C."/>
            <person name="Rozas J."/>
            <person name="Rubenfield M.J."/>
            <person name="Ruiz A."/>
            <person name="Russo S."/>
            <person name="Salzberg S.L."/>
            <person name="Sanchez-Gracia A."/>
            <person name="Saranga D.J."/>
            <person name="Sato H."/>
            <person name="Schaeffer S.W."/>
            <person name="Schatz M.C."/>
            <person name="Schlenke T."/>
            <person name="Schwartz R."/>
            <person name="Segarra C."/>
            <person name="Singh R.S."/>
            <person name="Sirot L."/>
            <person name="Sirota M."/>
            <person name="Sisneros N.B."/>
            <person name="Smith C.D."/>
            <person name="Smith T.F."/>
            <person name="Spieth J."/>
            <person name="Stage D.E."/>
            <person name="Stark A."/>
            <person name="Stephan W."/>
            <person name="Strausberg R.L."/>
            <person name="Strempel S."/>
            <person name="Sturgill D."/>
            <person name="Sutton G."/>
            <person name="Sutton G.G."/>
            <person name="Tao W."/>
            <person name="Teichmann S."/>
            <person name="Tobari Y.N."/>
            <person name="Tomimura Y."/>
            <person name="Tsolas J.M."/>
            <person name="Valente V.L."/>
            <person name="Venter E."/>
            <person name="Venter J.C."/>
            <person name="Vicario S."/>
            <person name="Vieira F.G."/>
            <person name="Vilella A.J."/>
            <person name="Villasante A."/>
            <person name="Walenz B."/>
            <person name="Wang J."/>
            <person name="Wasserman M."/>
            <person name="Watts T."/>
            <person name="Wilson D."/>
            <person name="Wilson R.K."/>
            <person name="Wing R.A."/>
            <person name="Wolfner M.F."/>
            <person name="Wong A."/>
            <person name="Wong G.K."/>
            <person name="Wu C.I."/>
            <person name="Wu G."/>
            <person name="Yamamoto D."/>
            <person name="Yang H.P."/>
            <person name="Yang S.P."/>
            <person name="Yorke J.A."/>
            <person name="Yoshida K."/>
            <person name="Zdobnov E."/>
            <person name="Zhang P."/>
            <person name="Zhang Y."/>
            <person name="Zimin A.V."/>
            <person name="Baldwin J."/>
            <person name="Abdouelleil A."/>
            <person name="Abdulkadir J."/>
            <person name="Abebe A."/>
            <person name="Abera B."/>
            <person name="Abreu J."/>
            <person name="Acer S.C."/>
            <person name="Aftuck L."/>
            <person name="Alexander A."/>
            <person name="An P."/>
            <person name="Anderson E."/>
            <person name="Anderson S."/>
            <person name="Arachi H."/>
            <person name="Azer M."/>
            <person name="Bachantsang P."/>
            <person name="Barry A."/>
            <person name="Bayul T."/>
            <person name="Berlin A."/>
            <person name="Bessette D."/>
            <person name="Bloom T."/>
            <person name="Blye J."/>
            <person name="Boguslavskiy L."/>
            <person name="Bonnet C."/>
            <person name="Boukhgalter B."/>
            <person name="Bourzgui I."/>
            <person name="Brown A."/>
            <person name="Cahill P."/>
            <person name="Channer S."/>
            <person name="Cheshatsang Y."/>
            <person name="Chuda L."/>
            <person name="Citroen M."/>
            <person name="Collymore A."/>
            <person name="Cooke P."/>
            <person name="Costello M."/>
            <person name="D'Aco K."/>
            <person name="Daza R."/>
            <person name="De Haan G."/>
            <person name="DeGray S."/>
            <person name="DeMaso C."/>
            <person name="Dhargay N."/>
            <person name="Dooley K."/>
            <person name="Dooley E."/>
            <person name="Doricent M."/>
            <person name="Dorje P."/>
            <person name="Dorjee K."/>
            <person name="Dupes A."/>
            <person name="Elong R."/>
            <person name="Falk J."/>
            <person name="Farina A."/>
            <person name="Faro S."/>
            <person name="Ferguson D."/>
            <person name="Fisher S."/>
            <person name="Foley C.D."/>
            <person name="Franke A."/>
            <person name="Friedrich D."/>
            <person name="Gadbois L."/>
            <person name="Gearin G."/>
            <person name="Gearin C.R."/>
            <person name="Giannoukos G."/>
            <person name="Goode T."/>
            <person name="Graham J."/>
            <person name="Grandbois E."/>
            <person name="Grewal S."/>
            <person name="Gyaltsen K."/>
            <person name="Hafez N."/>
            <person name="Hagos B."/>
            <person name="Hall J."/>
            <person name="Henson C."/>
            <person name="Hollinger A."/>
            <person name="Honan T."/>
            <person name="Huard M.D."/>
            <person name="Hughes L."/>
            <person name="Hurhula B."/>
            <person name="Husby M.E."/>
            <person name="Kamat A."/>
            <person name="Kanga B."/>
            <person name="Kashin S."/>
            <person name="Khazanovich D."/>
            <person name="Kisner P."/>
            <person name="Lance K."/>
            <person name="Lara M."/>
            <person name="Lee W."/>
            <person name="Lennon N."/>
            <person name="Letendre F."/>
            <person name="LeVine R."/>
            <person name="Lipovsky A."/>
            <person name="Liu X."/>
            <person name="Liu J."/>
            <person name="Liu S."/>
            <person name="Lokyitsang T."/>
            <person name="Lokyitsang Y."/>
            <person name="Lubonja R."/>
            <person name="Lui A."/>
            <person name="MacDonald P."/>
            <person name="Magnisalis V."/>
            <person name="Maru K."/>
            <person name="Matthews C."/>
            <person name="McCusker W."/>
            <person name="McDonough S."/>
            <person name="Mehta T."/>
            <person name="Meldrim J."/>
            <person name="Meneus L."/>
            <person name="Mihai O."/>
            <person name="Mihalev A."/>
            <person name="Mihova T."/>
            <person name="Mittelman R."/>
            <person name="Mlenga V."/>
            <person name="Montmayeur A."/>
            <person name="Mulrain L."/>
            <person name="Navidi A."/>
            <person name="Naylor J."/>
            <person name="Negash T."/>
            <person name="Nguyen T."/>
            <person name="Nguyen N."/>
            <person name="Nicol R."/>
            <person name="Norbu C."/>
            <person name="Norbu N."/>
            <person name="Novod N."/>
            <person name="O'Neill B."/>
            <person name="Osman S."/>
            <person name="Markiewicz E."/>
            <person name="Oyono O.L."/>
            <person name="Patti C."/>
            <person name="Phunkhang P."/>
            <person name="Pierre F."/>
            <person name="Priest M."/>
            <person name="Raghuraman S."/>
            <person name="Rege F."/>
            <person name="Reyes R."/>
            <person name="Rise C."/>
            <person name="Rogov P."/>
            <person name="Ross K."/>
            <person name="Ryan E."/>
            <person name="Settipalli S."/>
            <person name="Shea T."/>
            <person name="Sherpa N."/>
            <person name="Shi L."/>
            <person name="Shih D."/>
            <person name="Sparrow T."/>
            <person name="Spaulding J."/>
            <person name="Stalker J."/>
            <person name="Stange-Thomann N."/>
            <person name="Stavropoulos S."/>
            <person name="Stone C."/>
            <person name="Strader C."/>
            <person name="Tesfaye S."/>
            <person name="Thomson T."/>
            <person name="Thoulutsang Y."/>
            <person name="Thoulutsang D."/>
            <person name="Topham K."/>
            <person name="Topping I."/>
            <person name="Tsamla T."/>
            <person name="Vassiliev H."/>
            <person name="Vo A."/>
            <person name="Wangchuk T."/>
            <person name="Wangdi T."/>
            <person name="Weiand M."/>
            <person name="Wilkinson J."/>
            <person name="Wilson A."/>
            <person name="Yadav S."/>
            <person name="Young G."/>
            <person name="Yu Q."/>
            <person name="Zembek L."/>
            <person name="Zhong D."/>
            <person name="Zimmer A."/>
            <person name="Zwirko Z."/>
            <person name="Jaffe D.B."/>
            <person name="Alvarez P."/>
            <person name="Brockman W."/>
            <person name="Butler J."/>
            <person name="Chin C."/>
            <person name="Gnerre S."/>
            <person name="Grabherr M."/>
            <person name="Kleber M."/>
            <person name="Mauceli E."/>
            <person name="MacCallum I."/>
        </authorList>
    </citation>
    <scope>NUCLEOTIDE SEQUENCE [LARGE SCALE GENOMIC DNA]</scope>
    <source>
        <strain evidence="5">Tucson 15287-2541.00</strain>
    </source>
</reference>